<dbReference type="GO" id="GO:0030686">
    <property type="term" value="C:90S preribosome"/>
    <property type="evidence" value="ECO:0007669"/>
    <property type="project" value="TreeGrafter"/>
</dbReference>
<dbReference type="Gene3D" id="1.25.10.10">
    <property type="entry name" value="Leucine-rich Repeat Variant"/>
    <property type="match status" value="1"/>
</dbReference>
<dbReference type="GO" id="GO:0000447">
    <property type="term" value="P:endonucleolytic cleavage in ITS1 to separate SSU-rRNA from 5.8S rRNA and LSU-rRNA from tricistronic rRNA transcript (SSU-rRNA, 5.8S rRNA, LSU-rRNA)"/>
    <property type="evidence" value="ECO:0007669"/>
    <property type="project" value="TreeGrafter"/>
</dbReference>
<proteinExistence type="predicted"/>
<keyword evidence="1" id="KW-0677">Repeat</keyword>
<comment type="caution">
    <text evidence="2">The sequence shown here is derived from an EMBL/GenBank/DDBJ whole genome shotgun (WGS) entry which is preliminary data.</text>
</comment>
<evidence type="ECO:0000313" key="2">
    <source>
        <dbReference type="EMBL" id="KAJ8925548.1"/>
    </source>
</evidence>
<dbReference type="InterPro" id="IPR011989">
    <property type="entry name" value="ARM-like"/>
</dbReference>
<dbReference type="PANTHER" id="PTHR13102:SF0">
    <property type="entry name" value="NUCLEOLAR PROTEIN 9"/>
    <property type="match status" value="1"/>
</dbReference>
<dbReference type="InterPro" id="IPR016024">
    <property type="entry name" value="ARM-type_fold"/>
</dbReference>
<dbReference type="GO" id="GO:0003723">
    <property type="term" value="F:RNA binding"/>
    <property type="evidence" value="ECO:0007669"/>
    <property type="project" value="InterPro"/>
</dbReference>
<protein>
    <submittedName>
        <fullName evidence="2">Uncharacterized protein</fullName>
    </submittedName>
</protein>
<dbReference type="EMBL" id="JANEYG010000001">
    <property type="protein sequence ID" value="KAJ8925548.1"/>
    <property type="molecule type" value="Genomic_DNA"/>
</dbReference>
<dbReference type="GO" id="GO:0000472">
    <property type="term" value="P:endonucleolytic cleavage to generate mature 5'-end of SSU-rRNA from (SSU-rRNA, 5.8S rRNA, LSU-rRNA)"/>
    <property type="evidence" value="ECO:0007669"/>
    <property type="project" value="TreeGrafter"/>
</dbReference>
<reference evidence="2 3" key="1">
    <citation type="journal article" date="2023" name="Insect Mol. Biol.">
        <title>Genome sequencing provides insights into the evolution of gene families encoding plant cell wall-degrading enzymes in longhorned beetles.</title>
        <authorList>
            <person name="Shin N.R."/>
            <person name="Okamura Y."/>
            <person name="Kirsch R."/>
            <person name="Pauchet Y."/>
        </authorList>
    </citation>
    <scope>NUCLEOTIDE SEQUENCE [LARGE SCALE GENOMIC DNA]</scope>
    <source>
        <strain evidence="2">EAD_L_NR</strain>
    </source>
</reference>
<dbReference type="AlphaFoldDB" id="A0AAV8WGS8"/>
<keyword evidence="3" id="KW-1185">Reference proteome</keyword>
<dbReference type="SUPFAM" id="SSF48371">
    <property type="entry name" value="ARM repeat"/>
    <property type="match status" value="1"/>
</dbReference>
<sequence length="334" mass="39468">MFYIYQLTFLFQKNLNINMSGDSTNKRPNRKRKKSFLKNARKYGKKGFYGRGCELDADTYQYFVRIMEAYREGFENDDDKVMFVNNVFEQTENKELDCCCNQVGSRVIEMLLPFANRGVLKKFIEVFTSDLRRLCSDRFASHVLEAIVIESCKKSLEDSTDAKVSDQYFRDTVIKVSKFLLNNLEDYIWDTYANHVIRVCLENLVCLPKDENRNKNQEIKDEQHCIPAEYADIVKELGTRLILWPQFNELCNSELTSGFLQVLLKCLQRVDKKLLKKYIQKLLNEVLTKNAETSDINILPQAFFVKVDYHVARNFFRNIHPKDVHSNVYYLFFW</sequence>
<organism evidence="2 3">
    <name type="scientific">Exocentrus adspersus</name>
    <dbReference type="NCBI Taxonomy" id="1586481"/>
    <lineage>
        <taxon>Eukaryota</taxon>
        <taxon>Metazoa</taxon>
        <taxon>Ecdysozoa</taxon>
        <taxon>Arthropoda</taxon>
        <taxon>Hexapoda</taxon>
        <taxon>Insecta</taxon>
        <taxon>Pterygota</taxon>
        <taxon>Neoptera</taxon>
        <taxon>Endopterygota</taxon>
        <taxon>Coleoptera</taxon>
        <taxon>Polyphaga</taxon>
        <taxon>Cucujiformia</taxon>
        <taxon>Chrysomeloidea</taxon>
        <taxon>Cerambycidae</taxon>
        <taxon>Lamiinae</taxon>
        <taxon>Acanthocinini</taxon>
        <taxon>Exocentrus</taxon>
    </lineage>
</organism>
<gene>
    <name evidence="2" type="ORF">NQ315_009388</name>
</gene>
<accession>A0AAV8WGS8</accession>
<evidence type="ECO:0000256" key="1">
    <source>
        <dbReference type="ARBA" id="ARBA00022737"/>
    </source>
</evidence>
<dbReference type="Pfam" id="PF22493">
    <property type="entry name" value="PUF_NOP9"/>
    <property type="match status" value="1"/>
</dbReference>
<dbReference type="GO" id="GO:0005730">
    <property type="term" value="C:nucleolus"/>
    <property type="evidence" value="ECO:0007669"/>
    <property type="project" value="TreeGrafter"/>
</dbReference>
<dbReference type="InterPro" id="IPR001313">
    <property type="entry name" value="Pumilio_RNA-bd_rpt"/>
</dbReference>
<dbReference type="PANTHER" id="PTHR13102">
    <property type="entry name" value="NUCLEOLAR PROTEIN 9"/>
    <property type="match status" value="1"/>
</dbReference>
<dbReference type="SMART" id="SM00025">
    <property type="entry name" value="Pumilio"/>
    <property type="match status" value="3"/>
</dbReference>
<dbReference type="InterPro" id="IPR040000">
    <property type="entry name" value="NOP9"/>
</dbReference>
<dbReference type="Proteomes" id="UP001159042">
    <property type="component" value="Unassembled WGS sequence"/>
</dbReference>
<dbReference type="GO" id="GO:0030688">
    <property type="term" value="C:preribosome, small subunit precursor"/>
    <property type="evidence" value="ECO:0007669"/>
    <property type="project" value="TreeGrafter"/>
</dbReference>
<dbReference type="GO" id="GO:0000056">
    <property type="term" value="P:ribosomal small subunit export from nucleus"/>
    <property type="evidence" value="ECO:0007669"/>
    <property type="project" value="TreeGrafter"/>
</dbReference>
<evidence type="ECO:0000313" key="3">
    <source>
        <dbReference type="Proteomes" id="UP001159042"/>
    </source>
</evidence>
<name>A0AAV8WGS8_9CUCU</name>
<dbReference type="GO" id="GO:0000480">
    <property type="term" value="P:endonucleolytic cleavage in 5'-ETS of tricistronic rRNA transcript (SSU-rRNA, 5.8S rRNA, LSU-rRNA)"/>
    <property type="evidence" value="ECO:0007669"/>
    <property type="project" value="TreeGrafter"/>
</dbReference>